<organism evidence="1 2">
    <name type="scientific">Auriscalpium vulgare</name>
    <dbReference type="NCBI Taxonomy" id="40419"/>
    <lineage>
        <taxon>Eukaryota</taxon>
        <taxon>Fungi</taxon>
        <taxon>Dikarya</taxon>
        <taxon>Basidiomycota</taxon>
        <taxon>Agaricomycotina</taxon>
        <taxon>Agaricomycetes</taxon>
        <taxon>Russulales</taxon>
        <taxon>Auriscalpiaceae</taxon>
        <taxon>Auriscalpium</taxon>
    </lineage>
</organism>
<keyword evidence="2" id="KW-1185">Reference proteome</keyword>
<name>A0ACB8S2E1_9AGAM</name>
<evidence type="ECO:0000313" key="2">
    <source>
        <dbReference type="Proteomes" id="UP000814033"/>
    </source>
</evidence>
<evidence type="ECO:0000313" key="1">
    <source>
        <dbReference type="EMBL" id="KAI0050238.1"/>
    </source>
</evidence>
<comment type="caution">
    <text evidence="1">The sequence shown here is derived from an EMBL/GenBank/DDBJ whole genome shotgun (WGS) entry which is preliminary data.</text>
</comment>
<gene>
    <name evidence="1" type="ORF">FA95DRAFT_1603750</name>
</gene>
<sequence length="429" mass="47192">MLDELETVNELRAWFASHGGHFNPKIRYTSVFSGLSIAALEDLPPDSTIVSCPIPLAITPSVAQQALAEILKNEVITADWNERQLISVYIAFHWIVDPQSYTSLAHLPYLNTLPAPSQLCTPLHFAAAELNALKGTNLYGATLDRRREWEAEWETCRTDLARANKAWAEELTWERYLTAATYLSSRAFPSTLLSRTPSLLVSKDSYPVLLPGIDSLNHARAQPVSWIVDYPSDSADGPEPTIALVSHAAIPAHSEIFNNYGPKPNSELILGYGFAIPDNPDDTIVLKIGGASSGSGKDWEVGREAKGIEGLWQEILDAVYSQPQGDDETLEDNADPPPEWSLILDAADMLNSMSSTLLSRLPEPSTEGNLRPDVALMIEQYVAGQRDILLAIIDFAGEKEAEGISSARREGHVLDEDLAEEDEDEEEEE</sequence>
<dbReference type="Proteomes" id="UP000814033">
    <property type="component" value="Unassembled WGS sequence"/>
</dbReference>
<dbReference type="EMBL" id="MU275864">
    <property type="protein sequence ID" value="KAI0050238.1"/>
    <property type="molecule type" value="Genomic_DNA"/>
</dbReference>
<accession>A0ACB8S2E1</accession>
<proteinExistence type="predicted"/>
<protein>
    <submittedName>
        <fullName evidence="1">SET domain-containing protein</fullName>
    </submittedName>
</protein>
<reference evidence="1" key="1">
    <citation type="submission" date="2021-02" db="EMBL/GenBank/DDBJ databases">
        <authorList>
            <consortium name="DOE Joint Genome Institute"/>
            <person name="Ahrendt S."/>
            <person name="Looney B.P."/>
            <person name="Miyauchi S."/>
            <person name="Morin E."/>
            <person name="Drula E."/>
            <person name="Courty P.E."/>
            <person name="Chicoki N."/>
            <person name="Fauchery L."/>
            <person name="Kohler A."/>
            <person name="Kuo A."/>
            <person name="Labutti K."/>
            <person name="Pangilinan J."/>
            <person name="Lipzen A."/>
            <person name="Riley R."/>
            <person name="Andreopoulos W."/>
            <person name="He G."/>
            <person name="Johnson J."/>
            <person name="Barry K.W."/>
            <person name="Grigoriev I.V."/>
            <person name="Nagy L."/>
            <person name="Hibbett D."/>
            <person name="Henrissat B."/>
            <person name="Matheny P.B."/>
            <person name="Labbe J."/>
            <person name="Martin F."/>
        </authorList>
    </citation>
    <scope>NUCLEOTIDE SEQUENCE</scope>
    <source>
        <strain evidence="1">FP105234-sp</strain>
    </source>
</reference>
<reference evidence="1" key="2">
    <citation type="journal article" date="2022" name="New Phytol.">
        <title>Evolutionary transition to the ectomycorrhizal habit in the genomes of a hyperdiverse lineage of mushroom-forming fungi.</title>
        <authorList>
            <person name="Looney B."/>
            <person name="Miyauchi S."/>
            <person name="Morin E."/>
            <person name="Drula E."/>
            <person name="Courty P.E."/>
            <person name="Kohler A."/>
            <person name="Kuo A."/>
            <person name="LaButti K."/>
            <person name="Pangilinan J."/>
            <person name="Lipzen A."/>
            <person name="Riley R."/>
            <person name="Andreopoulos W."/>
            <person name="He G."/>
            <person name="Johnson J."/>
            <person name="Nolan M."/>
            <person name="Tritt A."/>
            <person name="Barry K.W."/>
            <person name="Grigoriev I.V."/>
            <person name="Nagy L.G."/>
            <person name="Hibbett D."/>
            <person name="Henrissat B."/>
            <person name="Matheny P.B."/>
            <person name="Labbe J."/>
            <person name="Martin F.M."/>
        </authorList>
    </citation>
    <scope>NUCLEOTIDE SEQUENCE</scope>
    <source>
        <strain evidence="1">FP105234-sp</strain>
    </source>
</reference>